<evidence type="ECO:0000256" key="1">
    <source>
        <dbReference type="SAM" id="MobiDB-lite"/>
    </source>
</evidence>
<protein>
    <submittedName>
        <fullName evidence="2">Uncharacterized protein</fullName>
    </submittedName>
</protein>
<comment type="caution">
    <text evidence="2">The sequence shown here is derived from an EMBL/GenBank/DDBJ whole genome shotgun (WGS) entry which is preliminary data.</text>
</comment>
<name>A0ABT6MI53_9NOCA</name>
<evidence type="ECO:0000313" key="2">
    <source>
        <dbReference type="EMBL" id="MDH6283544.1"/>
    </source>
</evidence>
<dbReference type="Proteomes" id="UP001160334">
    <property type="component" value="Unassembled WGS sequence"/>
</dbReference>
<evidence type="ECO:0000313" key="3">
    <source>
        <dbReference type="Proteomes" id="UP001160334"/>
    </source>
</evidence>
<proteinExistence type="predicted"/>
<feature type="region of interest" description="Disordered" evidence="1">
    <location>
        <begin position="111"/>
        <end position="135"/>
    </location>
</feature>
<keyword evidence="3" id="KW-1185">Reference proteome</keyword>
<accession>A0ABT6MI53</accession>
<organism evidence="2 3">
    <name type="scientific">Prescottella agglutinans</name>
    <dbReference type="NCBI Taxonomy" id="1644129"/>
    <lineage>
        <taxon>Bacteria</taxon>
        <taxon>Bacillati</taxon>
        <taxon>Actinomycetota</taxon>
        <taxon>Actinomycetes</taxon>
        <taxon>Mycobacteriales</taxon>
        <taxon>Nocardiaceae</taxon>
        <taxon>Prescottella</taxon>
    </lineage>
</organism>
<dbReference type="EMBL" id="JARXVC010000014">
    <property type="protein sequence ID" value="MDH6283544.1"/>
    <property type="molecule type" value="Genomic_DNA"/>
</dbReference>
<sequence length="135" mass="14402">MTYTRNRFDAKLPVVPLRRDIGGDEEVFLGEPVIVGHEHDGTPVSVHFGGHVTEEGDSSLVIHLQAGNQVLELPAEAAEALGLELVRQTALGQVVANQKAVSIDLDLCKASTRKSAGSDPSNWPVGRSNRGKKVA</sequence>
<reference evidence="2 3" key="1">
    <citation type="submission" date="2023-04" db="EMBL/GenBank/DDBJ databases">
        <title>Forest soil microbial communities from Buena Vista Peninsula, Colon Province, Panama.</title>
        <authorList>
            <person name="Bouskill N."/>
        </authorList>
    </citation>
    <scope>NUCLEOTIDE SEQUENCE [LARGE SCALE GENOMIC DNA]</scope>
    <source>
        <strain evidence="2 3">CFH S0262</strain>
    </source>
</reference>
<gene>
    <name evidence="2" type="ORF">M2280_004792</name>
</gene>
<dbReference type="RefSeq" id="WP_280762806.1">
    <property type="nucleotide sequence ID" value="NZ_JARXVC010000014.1"/>
</dbReference>